<dbReference type="EMBL" id="CP136892">
    <property type="protein sequence ID" value="WOL02533.1"/>
    <property type="molecule type" value="Genomic_DNA"/>
</dbReference>
<dbReference type="FunFam" id="2.60.120.200:FF:000048">
    <property type="entry name" value="Calnexin homolog"/>
    <property type="match status" value="2"/>
</dbReference>
<evidence type="ECO:0000256" key="3">
    <source>
        <dbReference type="ARBA" id="ARBA00022692"/>
    </source>
</evidence>
<evidence type="ECO:0000256" key="13">
    <source>
        <dbReference type="ARBA" id="ARBA00023180"/>
    </source>
</evidence>
<evidence type="ECO:0000256" key="9">
    <source>
        <dbReference type="ARBA" id="ARBA00022837"/>
    </source>
</evidence>
<dbReference type="Pfam" id="PF00262">
    <property type="entry name" value="Calreticulin"/>
    <property type="match status" value="2"/>
</dbReference>
<feature type="compositionally biased region" description="Low complexity" evidence="17">
    <location>
        <begin position="1091"/>
        <end position="1106"/>
    </location>
</feature>
<reference evidence="20 21" key="1">
    <citation type="submission" date="2023-10" db="EMBL/GenBank/DDBJ databases">
        <title>Chromosome-scale genome assembly provides insights into flower coloration mechanisms of Canna indica.</title>
        <authorList>
            <person name="Li C."/>
        </authorList>
    </citation>
    <scope>NUCLEOTIDE SEQUENCE [LARGE SCALE GENOMIC DNA]</scope>
    <source>
        <tissue evidence="20">Flower</tissue>
    </source>
</reference>
<keyword evidence="11 18" id="KW-0472">Membrane</keyword>
<keyword evidence="8" id="KW-0256">Endoplasmic reticulum</keyword>
<feature type="transmembrane region" description="Helical" evidence="18">
    <location>
        <begin position="608"/>
        <end position="626"/>
    </location>
</feature>
<keyword evidence="9" id="KW-0106">Calcium</keyword>
<evidence type="ECO:0000256" key="18">
    <source>
        <dbReference type="SAM" id="Phobius"/>
    </source>
</evidence>
<dbReference type="PANTHER" id="PTHR11073">
    <property type="entry name" value="CALRETICULIN AND CALNEXIN"/>
    <property type="match status" value="1"/>
</dbReference>
<dbReference type="SUPFAM" id="SSF63887">
    <property type="entry name" value="P-domain of calnexin/calreticulin"/>
    <property type="match status" value="2"/>
</dbReference>
<evidence type="ECO:0000256" key="8">
    <source>
        <dbReference type="ARBA" id="ARBA00022824"/>
    </source>
</evidence>
<comment type="function">
    <text evidence="15">Calcium-binding protein that interacts with newly synthesized monoglucosylated glycoproteins in the endoplasmic reticulum. It may act in assisting protein assembly and/or in the retention within the ER of unassembled protein subunits. It seems to play a major role in the quality control apparatus of the ER by the retention of incorrectly folded proteins.</text>
</comment>
<dbReference type="InterPro" id="IPR018124">
    <property type="entry name" value="Calret/calnex_CS"/>
</dbReference>
<evidence type="ECO:0000256" key="10">
    <source>
        <dbReference type="ARBA" id="ARBA00022989"/>
    </source>
</evidence>
<evidence type="ECO:0000256" key="19">
    <source>
        <dbReference type="SAM" id="SignalP"/>
    </source>
</evidence>
<comment type="subcellular location">
    <subcellularLocation>
        <location evidence="1">Endoplasmic reticulum membrane</location>
        <topology evidence="1">Single-pass type I membrane protein</topology>
    </subcellularLocation>
</comment>
<dbReference type="FunFam" id="2.10.250.10:FF:000001">
    <property type="entry name" value="Calnexin homolog"/>
    <property type="match status" value="2"/>
</dbReference>
<feature type="compositionally biased region" description="Acidic residues" evidence="17">
    <location>
        <begin position="1107"/>
        <end position="1116"/>
    </location>
</feature>
<feature type="disulfide bond" evidence="16">
    <location>
        <begin position="107"/>
        <end position="142"/>
    </location>
</feature>
<evidence type="ECO:0000256" key="6">
    <source>
        <dbReference type="ARBA" id="ARBA00022734"/>
    </source>
</evidence>
<evidence type="ECO:0000256" key="4">
    <source>
        <dbReference type="ARBA" id="ARBA00022723"/>
    </source>
</evidence>
<feature type="compositionally biased region" description="Basic and acidic residues" evidence="17">
    <location>
        <begin position="898"/>
        <end position="909"/>
    </location>
</feature>
<name>A0AAQ3QB21_9LILI</name>
<keyword evidence="12 16" id="KW-1015">Disulfide bond</keyword>
<evidence type="ECO:0000256" key="16">
    <source>
        <dbReference type="PIRSR" id="PIRSR601580-3"/>
    </source>
</evidence>
<dbReference type="PROSITE" id="PS00804">
    <property type="entry name" value="CALRETICULIN_2"/>
    <property type="match status" value="2"/>
</dbReference>
<keyword evidence="7" id="KW-0677">Repeat</keyword>
<dbReference type="AlphaFoldDB" id="A0AAQ3QB21"/>
<gene>
    <name evidence="20" type="ORF">Cni_G11252</name>
</gene>
<dbReference type="Gene3D" id="2.10.250.10">
    <property type="entry name" value="Calreticulin/calnexin, P domain"/>
    <property type="match status" value="2"/>
</dbReference>
<feature type="region of interest" description="Disordered" evidence="17">
    <location>
        <begin position="1091"/>
        <end position="1146"/>
    </location>
</feature>
<feature type="region of interest" description="Disordered" evidence="17">
    <location>
        <begin position="279"/>
        <end position="304"/>
    </location>
</feature>
<feature type="region of interest" description="Disordered" evidence="17">
    <location>
        <begin position="810"/>
        <end position="910"/>
    </location>
</feature>
<dbReference type="GO" id="GO:0005509">
    <property type="term" value="F:calcium ion binding"/>
    <property type="evidence" value="ECO:0007669"/>
    <property type="project" value="InterPro"/>
</dbReference>
<evidence type="ECO:0000256" key="14">
    <source>
        <dbReference type="ARBA" id="ARBA00023186"/>
    </source>
</evidence>
<dbReference type="InterPro" id="IPR009033">
    <property type="entry name" value="Calreticulin/calnexin_P_dom_sf"/>
</dbReference>
<organism evidence="20 21">
    <name type="scientific">Canna indica</name>
    <name type="common">Indian-shot</name>
    <dbReference type="NCBI Taxonomy" id="4628"/>
    <lineage>
        <taxon>Eukaryota</taxon>
        <taxon>Viridiplantae</taxon>
        <taxon>Streptophyta</taxon>
        <taxon>Embryophyta</taxon>
        <taxon>Tracheophyta</taxon>
        <taxon>Spermatophyta</taxon>
        <taxon>Magnoliopsida</taxon>
        <taxon>Liliopsida</taxon>
        <taxon>Zingiberales</taxon>
        <taxon>Cannaceae</taxon>
        <taxon>Canna</taxon>
    </lineage>
</organism>
<dbReference type="GO" id="GO:0005789">
    <property type="term" value="C:endoplasmic reticulum membrane"/>
    <property type="evidence" value="ECO:0007669"/>
    <property type="project" value="UniProtKB-SubCell"/>
</dbReference>
<keyword evidence="14" id="KW-0143">Chaperone</keyword>
<feature type="compositionally biased region" description="Acidic residues" evidence="17">
    <location>
        <begin position="850"/>
        <end position="862"/>
    </location>
</feature>
<feature type="transmembrane region" description="Helical" evidence="18">
    <location>
        <begin position="1065"/>
        <end position="1086"/>
    </location>
</feature>
<protein>
    <recommendedName>
        <fullName evidence="22">Calnexin</fullName>
    </recommendedName>
</protein>
<feature type="compositionally biased region" description="Basic and acidic residues" evidence="17">
    <location>
        <begin position="223"/>
        <end position="248"/>
    </location>
</feature>
<keyword evidence="6" id="KW-0430">Lectin</keyword>
<feature type="region of interest" description="Disordered" evidence="17">
    <location>
        <begin position="489"/>
        <end position="534"/>
    </location>
</feature>
<feature type="compositionally biased region" description="Basic and acidic residues" evidence="17">
    <location>
        <begin position="824"/>
        <end position="849"/>
    </location>
</feature>
<dbReference type="GO" id="GO:0051082">
    <property type="term" value="F:unfolded protein binding"/>
    <property type="evidence" value="ECO:0007669"/>
    <property type="project" value="InterPro"/>
</dbReference>
<dbReference type="InterPro" id="IPR001580">
    <property type="entry name" value="Calret/calnex"/>
</dbReference>
<dbReference type="PRINTS" id="PR00626">
    <property type="entry name" value="CALRETICULIN"/>
</dbReference>
<evidence type="ECO:0000256" key="12">
    <source>
        <dbReference type="ARBA" id="ARBA00023157"/>
    </source>
</evidence>
<feature type="transmembrane region" description="Helical" evidence="18">
    <location>
        <begin position="464"/>
        <end position="485"/>
    </location>
</feature>
<feature type="compositionally biased region" description="Acidic residues" evidence="17">
    <location>
        <begin position="870"/>
        <end position="881"/>
    </location>
</feature>
<feature type="compositionally biased region" description="Acidic residues" evidence="17">
    <location>
        <begin position="287"/>
        <end position="296"/>
    </location>
</feature>
<evidence type="ECO:0000256" key="5">
    <source>
        <dbReference type="ARBA" id="ARBA00022729"/>
    </source>
</evidence>
<dbReference type="GO" id="GO:0030246">
    <property type="term" value="F:carbohydrate binding"/>
    <property type="evidence" value="ECO:0007669"/>
    <property type="project" value="UniProtKB-KW"/>
</dbReference>
<keyword evidence="3 18" id="KW-0812">Transmembrane</keyword>
<keyword evidence="21" id="KW-1185">Reference proteome</keyword>
<evidence type="ECO:0008006" key="22">
    <source>
        <dbReference type="Google" id="ProtNLM"/>
    </source>
</evidence>
<evidence type="ECO:0000313" key="20">
    <source>
        <dbReference type="EMBL" id="WOL02533.1"/>
    </source>
</evidence>
<evidence type="ECO:0000256" key="7">
    <source>
        <dbReference type="ARBA" id="ARBA00022737"/>
    </source>
</evidence>
<feature type="compositionally biased region" description="Basic and acidic residues" evidence="17">
    <location>
        <begin position="1117"/>
        <end position="1135"/>
    </location>
</feature>
<dbReference type="PANTHER" id="PTHR11073:SF1">
    <property type="entry name" value="CALNEXIN 14D-RELATED"/>
    <property type="match status" value="1"/>
</dbReference>
<dbReference type="InterPro" id="IPR013320">
    <property type="entry name" value="ConA-like_dom_sf"/>
</dbReference>
<feature type="compositionally biased region" description="Basic and acidic residues" evidence="17">
    <location>
        <begin position="504"/>
        <end position="515"/>
    </location>
</feature>
<accession>A0AAQ3QB21</accession>
<feature type="region of interest" description="Disordered" evidence="17">
    <location>
        <begin position="206"/>
        <end position="251"/>
    </location>
</feature>
<evidence type="ECO:0000256" key="17">
    <source>
        <dbReference type="SAM" id="MobiDB-lite"/>
    </source>
</evidence>
<feature type="compositionally biased region" description="Acidic residues" evidence="17">
    <location>
        <begin position="888"/>
        <end position="897"/>
    </location>
</feature>
<evidence type="ECO:0000313" key="21">
    <source>
        <dbReference type="Proteomes" id="UP001327560"/>
    </source>
</evidence>
<dbReference type="PROSITE" id="PS00803">
    <property type="entry name" value="CALRETICULIN_1"/>
    <property type="match status" value="2"/>
</dbReference>
<evidence type="ECO:0000256" key="2">
    <source>
        <dbReference type="ARBA" id="ARBA00010983"/>
    </source>
</evidence>
<dbReference type="GO" id="GO:0006457">
    <property type="term" value="P:protein folding"/>
    <property type="evidence" value="ECO:0007669"/>
    <property type="project" value="InterPro"/>
</dbReference>
<keyword evidence="13" id="KW-0325">Glycoprotein</keyword>
<evidence type="ECO:0000256" key="15">
    <source>
        <dbReference type="ARBA" id="ARBA00037525"/>
    </source>
</evidence>
<evidence type="ECO:0000256" key="11">
    <source>
        <dbReference type="ARBA" id="ARBA00023136"/>
    </source>
</evidence>
<proteinExistence type="inferred from homology"/>
<dbReference type="GO" id="GO:0036503">
    <property type="term" value="P:ERAD pathway"/>
    <property type="evidence" value="ECO:0007669"/>
    <property type="project" value="TreeGrafter"/>
</dbReference>
<dbReference type="SUPFAM" id="SSF49899">
    <property type="entry name" value="Concanavalin A-like lectins/glucanases"/>
    <property type="match status" value="2"/>
</dbReference>
<keyword evidence="5 19" id="KW-0732">Signal</keyword>
<keyword evidence="10 18" id="KW-1133">Transmembrane helix</keyword>
<sequence length="1146" mass="130176">MGRRKIAEPFLLLLLVVSSVLQIRASDLLFYESFDEPFDGRWIASEKEDYKGIWQHSKSDGHEDYGLLVSEKARKYAIVKELDEPAILKDGTVVLQFEVRLQNGLECGGAYLKYLRPQEAGWVPKGFDNESPYSIMFGPDKCGSTNKVHFIFQHKNPKTGKYVEHHLKYPPSVPSDKLSHVYTAILKPDNELRILIDGEEKKKANFLSGDDFEPALTPPKTIPDPDDKKPADWDERAKIPDPDAVKPDDWDEDAPMEIEDEEAVKPEGWLDDEPEEIYDPEATKPEDWDDEEDGEWEPPKIDNPKCEILAGCGEWKRPMKRNPAYKGKWHAPLIDNPNYKGIWKPQNIDNPEYFELETPNFDPIAAIGIEIWTMQDGILFDNILITSDEKVAKSYREETWKPKYEVEKEKQKAEDAAAGFSDKISGFQKKIFNVLYKIADIPYLKAYKTEINNLIEKGETQPNVTIGVLVSILVVLLTVIFKILFGGSKPKASAAPTTGSKNDGATKVEDVKSSEEKEENEKEDEAGPRPRRSRRETSKVHFCRDLFLVVTVGPAWGSNDMASCYWARQRGLSCHWRRQITSDPFIDCPQLSVLQDRLFPFTMVGRKMGASFLLLLIASSLVQIWATDPLFYDSFDEPFEGRWVVTEKEDYKGIWKHAKSEGHEDYGLLVSEQAKKYAIVKELDEPAILKDGTVVLQFEVRLQNGLECGGAYLKYLRPQEAGWTAKGFDNESPYSIMFGPDKCGSTNKVHFILQHKNPKTGKYVEHHLKYPPSVPSDKLSHVYTAILKPDNELIILIDGEEKKKANFFSGDDFEPALVPPKTIPDPDDKKPEDWDERAKIPDPDAVKPDDWDEDAPMEIVDEEAVKPEGWLDDEPEEIDDPEATKPEDWDDEEDGEWEAPKIDNPKCEEAPGCGEWKKPLKRNPAYKGKWHAPLIDNPNYKGIWKPQEIDNPEYFELEKPDFEPIAAIGIEIWTMQDGILFDNILIATDEKVAESYRLEAWKPKYESEKEKQKAEEAASASSDGLSGIQKQVFDVLYKIADIPFLEPYKIKIIDVIEKAEKQPNLTIGILVSILVVVVTVIFRVLFGGKKPKAPAAPVNNAGAAESEVPENSEEKEESEKEEASAPQESEKEEASAPRPRRSRRET</sequence>
<feature type="signal peptide" evidence="19">
    <location>
        <begin position="1"/>
        <end position="25"/>
    </location>
</feature>
<dbReference type="PROSITE" id="PS00805">
    <property type="entry name" value="CALRETICULIN_REPEAT"/>
    <property type="match status" value="2"/>
</dbReference>
<evidence type="ECO:0000256" key="1">
    <source>
        <dbReference type="ARBA" id="ARBA00004115"/>
    </source>
</evidence>
<comment type="similarity">
    <text evidence="2">Belongs to the calreticulin family.</text>
</comment>
<feature type="chain" id="PRO_5042859221" description="Calnexin" evidence="19">
    <location>
        <begin position="26"/>
        <end position="1146"/>
    </location>
</feature>
<keyword evidence="4" id="KW-0479">Metal-binding</keyword>
<dbReference type="Proteomes" id="UP001327560">
    <property type="component" value="Chromosome 3"/>
</dbReference>
<dbReference type="Gene3D" id="2.60.120.200">
    <property type="match status" value="2"/>
</dbReference>